<dbReference type="EMBL" id="BART01029668">
    <property type="protein sequence ID" value="GAH09445.1"/>
    <property type="molecule type" value="Genomic_DNA"/>
</dbReference>
<reference evidence="1" key="1">
    <citation type="journal article" date="2014" name="Front. Microbiol.">
        <title>High frequency of phylogenetically diverse reductive dehalogenase-homologous genes in deep subseafloor sedimentary metagenomes.</title>
        <authorList>
            <person name="Kawai M."/>
            <person name="Futagami T."/>
            <person name="Toyoda A."/>
            <person name="Takaki Y."/>
            <person name="Nishi S."/>
            <person name="Hori S."/>
            <person name="Arai W."/>
            <person name="Tsubouchi T."/>
            <person name="Morono Y."/>
            <person name="Uchiyama I."/>
            <person name="Ito T."/>
            <person name="Fujiyama A."/>
            <person name="Inagaki F."/>
            <person name="Takami H."/>
        </authorList>
    </citation>
    <scope>NUCLEOTIDE SEQUENCE</scope>
    <source>
        <strain evidence="1">Expedition CK06-06</strain>
    </source>
</reference>
<evidence type="ECO:0000313" key="1">
    <source>
        <dbReference type="EMBL" id="GAH09445.1"/>
    </source>
</evidence>
<dbReference type="AlphaFoldDB" id="X1DMG2"/>
<organism evidence="1">
    <name type="scientific">marine sediment metagenome</name>
    <dbReference type="NCBI Taxonomy" id="412755"/>
    <lineage>
        <taxon>unclassified sequences</taxon>
        <taxon>metagenomes</taxon>
        <taxon>ecological metagenomes</taxon>
    </lineage>
</organism>
<proteinExistence type="predicted"/>
<gene>
    <name evidence="1" type="ORF">S01H4_52003</name>
</gene>
<comment type="caution">
    <text evidence="1">The sequence shown here is derived from an EMBL/GenBank/DDBJ whole genome shotgun (WGS) entry which is preliminary data.</text>
</comment>
<protein>
    <submittedName>
        <fullName evidence="1">Uncharacterized protein</fullName>
    </submittedName>
</protein>
<sequence>MNKKQTQENAHKIQKALGSWSDEATDPVFWGVFSETLDAEVGFTHYKDVDYPFYIADIHFKTIFDLIVAISCIRAIRDNEV</sequence>
<name>X1DMG2_9ZZZZ</name>
<accession>X1DMG2</accession>